<dbReference type="HOGENOM" id="CLU_2349541_0_0_1"/>
<keyword evidence="1" id="KW-0812">Transmembrane</keyword>
<sequence length="97" mass="11135">MEKRRGKSENDMQKKLQSMILCLKASNLLLSLSSKPPVNPHNNEEMEGILKRVDHLEREVVRERCINLSLKLCKIWEVVVLALGLLALLILAWIFSV</sequence>
<evidence type="ECO:0000313" key="3">
    <source>
        <dbReference type="Proteomes" id="UP000017836"/>
    </source>
</evidence>
<gene>
    <name evidence="2" type="ORF">AMTR_s00038p00181020</name>
</gene>
<evidence type="ECO:0000256" key="1">
    <source>
        <dbReference type="SAM" id="Phobius"/>
    </source>
</evidence>
<dbReference type="EMBL" id="KI392532">
    <property type="protein sequence ID" value="ERN14622.1"/>
    <property type="molecule type" value="Genomic_DNA"/>
</dbReference>
<keyword evidence="3" id="KW-1185">Reference proteome</keyword>
<feature type="transmembrane region" description="Helical" evidence="1">
    <location>
        <begin position="75"/>
        <end position="95"/>
    </location>
</feature>
<name>U5CZS2_AMBTC</name>
<reference evidence="3" key="1">
    <citation type="journal article" date="2013" name="Science">
        <title>The Amborella genome and the evolution of flowering plants.</title>
        <authorList>
            <consortium name="Amborella Genome Project"/>
        </authorList>
    </citation>
    <scope>NUCLEOTIDE SEQUENCE [LARGE SCALE GENOMIC DNA]</scope>
</reference>
<evidence type="ECO:0000313" key="2">
    <source>
        <dbReference type="EMBL" id="ERN14622.1"/>
    </source>
</evidence>
<keyword evidence="1" id="KW-1133">Transmembrane helix</keyword>
<protein>
    <submittedName>
        <fullName evidence="2">Uncharacterized protein</fullName>
    </submittedName>
</protein>
<dbReference type="Gramene" id="ERN14622">
    <property type="protein sequence ID" value="ERN14622"/>
    <property type="gene ID" value="AMTR_s00038p00181020"/>
</dbReference>
<dbReference type="Proteomes" id="UP000017836">
    <property type="component" value="Unassembled WGS sequence"/>
</dbReference>
<organism evidence="2 3">
    <name type="scientific">Amborella trichopoda</name>
    <dbReference type="NCBI Taxonomy" id="13333"/>
    <lineage>
        <taxon>Eukaryota</taxon>
        <taxon>Viridiplantae</taxon>
        <taxon>Streptophyta</taxon>
        <taxon>Embryophyta</taxon>
        <taxon>Tracheophyta</taxon>
        <taxon>Spermatophyta</taxon>
        <taxon>Magnoliopsida</taxon>
        <taxon>Amborellales</taxon>
        <taxon>Amborellaceae</taxon>
        <taxon>Amborella</taxon>
    </lineage>
</organism>
<accession>U5CZS2</accession>
<dbReference type="AlphaFoldDB" id="U5CZS2"/>
<proteinExistence type="predicted"/>
<keyword evidence="1" id="KW-0472">Membrane</keyword>